<evidence type="ECO:0000313" key="1">
    <source>
        <dbReference type="EMBL" id="SCX48962.1"/>
    </source>
</evidence>
<dbReference type="EMBL" id="FMUH01000003">
    <property type="protein sequence ID" value="SCX48962.1"/>
    <property type="molecule type" value="Genomic_DNA"/>
</dbReference>
<gene>
    <name evidence="1" type="ORF">SAMN03159343_2075</name>
</gene>
<keyword evidence="2" id="KW-1185">Reference proteome</keyword>
<reference evidence="2" key="1">
    <citation type="submission" date="2016-10" db="EMBL/GenBank/DDBJ databases">
        <authorList>
            <person name="Varghese N."/>
            <person name="Submissions S."/>
        </authorList>
    </citation>
    <scope>NUCLEOTIDE SEQUENCE [LARGE SCALE GENOMIC DNA]</scope>
    <source>
        <strain evidence="2">DSM 45722</strain>
    </source>
</reference>
<evidence type="ECO:0000313" key="2">
    <source>
        <dbReference type="Proteomes" id="UP000198981"/>
    </source>
</evidence>
<dbReference type="AlphaFoldDB" id="A0A1G4Y6C3"/>
<organism evidence="1 2">
    <name type="scientific">Klenkia marina</name>
    <dbReference type="NCBI Taxonomy" id="1960309"/>
    <lineage>
        <taxon>Bacteria</taxon>
        <taxon>Bacillati</taxon>
        <taxon>Actinomycetota</taxon>
        <taxon>Actinomycetes</taxon>
        <taxon>Geodermatophilales</taxon>
        <taxon>Geodermatophilaceae</taxon>
        <taxon>Klenkia</taxon>
    </lineage>
</organism>
<accession>A0A1G4Y6C3</accession>
<name>A0A1G4Y6C3_9ACTN</name>
<dbReference type="STRING" id="1960309.SAMN03159343_2075"/>
<protein>
    <submittedName>
        <fullName evidence="1">Uncharacterized protein</fullName>
    </submittedName>
</protein>
<proteinExistence type="predicted"/>
<sequence>MSPDPDQAPKGPTMTEYDPEALTRMVDQMRAGHYSHLTISRTSRLREITTQGTGR</sequence>
<dbReference type="Proteomes" id="UP000198981">
    <property type="component" value="Unassembled WGS sequence"/>
</dbReference>